<evidence type="ECO:0000256" key="1">
    <source>
        <dbReference type="ARBA" id="ARBA00001561"/>
    </source>
</evidence>
<evidence type="ECO:0000313" key="6">
    <source>
        <dbReference type="Proteomes" id="UP000075359"/>
    </source>
</evidence>
<proteinExistence type="predicted"/>
<accession>A0A151CJI3</accession>
<dbReference type="EMBL" id="LNKT01000001">
    <property type="protein sequence ID" value="KYJ87423.1"/>
    <property type="molecule type" value="Genomic_DNA"/>
</dbReference>
<dbReference type="CDD" id="cd02696">
    <property type="entry name" value="MurNAc-LAA"/>
    <property type="match status" value="1"/>
</dbReference>
<dbReference type="Pfam" id="PF01520">
    <property type="entry name" value="Amidase_3"/>
    <property type="match status" value="1"/>
</dbReference>
<dbReference type="PROSITE" id="PS51257">
    <property type="entry name" value="PROKAR_LIPOPROTEIN"/>
    <property type="match status" value="1"/>
</dbReference>
<sequence>MRYIRYFLTGMTALFVLSGCGGPSRSDSLVVIDAGHGGHDCGAQCDGKQEKELVLQITQQLAKEFKRKGYRVYLTRGRDKFLKLGERTKIADKMDAKVFISIHANAIANKNRFEAVEGIETYFLQKTRDARSQRVAARENAAVLQGTDKLSRDVIIDAVLNGPKIVESNKLAIDVQNGMMRQIQSRYKDAINGGVRPAPFYVLVGASRPSILVEVGYITNSKERERLFKPDYQKRIAKGIVEGVSRYLDNRKAETGV</sequence>
<dbReference type="EC" id="3.5.1.28" evidence="2"/>
<comment type="catalytic activity">
    <reaction evidence="1">
        <text>Hydrolyzes the link between N-acetylmuramoyl residues and L-amino acid residues in certain cell-wall glycopeptides.</text>
        <dbReference type="EC" id="3.5.1.28"/>
    </reaction>
</comment>
<dbReference type="STRING" id="1630136.AS592_09930"/>
<gene>
    <name evidence="5" type="ORF">AS592_09930</name>
</gene>
<name>A0A151CJI3_9BACT</name>
<dbReference type="GO" id="GO:0009253">
    <property type="term" value="P:peptidoglycan catabolic process"/>
    <property type="evidence" value="ECO:0007669"/>
    <property type="project" value="InterPro"/>
</dbReference>
<evidence type="ECO:0000259" key="4">
    <source>
        <dbReference type="SMART" id="SM00646"/>
    </source>
</evidence>
<dbReference type="OrthoDB" id="9806267at2"/>
<dbReference type="AlphaFoldDB" id="A0A151CJI3"/>
<dbReference type="Proteomes" id="UP000075359">
    <property type="component" value="Unassembled WGS sequence"/>
</dbReference>
<dbReference type="SMART" id="SM00646">
    <property type="entry name" value="Ami_3"/>
    <property type="match status" value="1"/>
</dbReference>
<keyword evidence="6" id="KW-1185">Reference proteome</keyword>
<dbReference type="FunFam" id="3.40.630.40:FF:000005">
    <property type="entry name" value="N-acetylmuramoyl-L-alanine amidase (AmiA)"/>
    <property type="match status" value="1"/>
</dbReference>
<dbReference type="GO" id="GO:0030288">
    <property type="term" value="C:outer membrane-bounded periplasmic space"/>
    <property type="evidence" value="ECO:0007669"/>
    <property type="project" value="TreeGrafter"/>
</dbReference>
<protein>
    <recommendedName>
        <fullName evidence="2">N-acetylmuramoyl-L-alanine amidase</fullName>
        <ecNumber evidence="2">3.5.1.28</ecNumber>
    </recommendedName>
</protein>
<dbReference type="InterPro" id="IPR050695">
    <property type="entry name" value="N-acetylmuramoyl_amidase_3"/>
</dbReference>
<reference evidence="5 6" key="1">
    <citation type="submission" date="2015-11" db="EMBL/GenBank/DDBJ databases">
        <title>Draft genome of Sulfurovum riftiae 1812E, a member of the Epsilonproteobacteria isolated from the tube of the deep-sea hydrothermal vent tubewom Riftia pachyptila.</title>
        <authorList>
            <person name="Vetriani C."/>
            <person name="Giovannelli D."/>
        </authorList>
    </citation>
    <scope>NUCLEOTIDE SEQUENCE [LARGE SCALE GENOMIC DNA]</scope>
    <source>
        <strain evidence="5 6">1812E</strain>
    </source>
</reference>
<feature type="domain" description="MurNAc-LAA" evidence="4">
    <location>
        <begin position="88"/>
        <end position="245"/>
    </location>
</feature>
<evidence type="ECO:0000256" key="2">
    <source>
        <dbReference type="ARBA" id="ARBA00011901"/>
    </source>
</evidence>
<dbReference type="RefSeq" id="WP_067328254.1">
    <property type="nucleotide sequence ID" value="NZ_LNKT01000001.1"/>
</dbReference>
<dbReference type="GO" id="GO:0008745">
    <property type="term" value="F:N-acetylmuramoyl-L-alanine amidase activity"/>
    <property type="evidence" value="ECO:0007669"/>
    <property type="project" value="UniProtKB-EC"/>
</dbReference>
<dbReference type="PANTHER" id="PTHR30404:SF0">
    <property type="entry name" value="N-ACETYLMURAMOYL-L-ALANINE AMIDASE AMIC"/>
    <property type="match status" value="1"/>
</dbReference>
<organism evidence="5 6">
    <name type="scientific">Sulfurovum riftiae</name>
    <dbReference type="NCBI Taxonomy" id="1630136"/>
    <lineage>
        <taxon>Bacteria</taxon>
        <taxon>Pseudomonadati</taxon>
        <taxon>Campylobacterota</taxon>
        <taxon>Epsilonproteobacteria</taxon>
        <taxon>Campylobacterales</taxon>
        <taxon>Sulfurovaceae</taxon>
        <taxon>Sulfurovum</taxon>
    </lineage>
</organism>
<keyword evidence="3" id="KW-0378">Hydrolase</keyword>
<dbReference type="Gene3D" id="3.40.630.40">
    <property type="entry name" value="Zn-dependent exopeptidases"/>
    <property type="match status" value="1"/>
</dbReference>
<evidence type="ECO:0000313" key="5">
    <source>
        <dbReference type="EMBL" id="KYJ87423.1"/>
    </source>
</evidence>
<dbReference type="SUPFAM" id="SSF53187">
    <property type="entry name" value="Zn-dependent exopeptidases"/>
    <property type="match status" value="1"/>
</dbReference>
<comment type="caution">
    <text evidence="5">The sequence shown here is derived from an EMBL/GenBank/DDBJ whole genome shotgun (WGS) entry which is preliminary data.</text>
</comment>
<evidence type="ECO:0000256" key="3">
    <source>
        <dbReference type="ARBA" id="ARBA00022801"/>
    </source>
</evidence>
<dbReference type="PANTHER" id="PTHR30404">
    <property type="entry name" value="N-ACETYLMURAMOYL-L-ALANINE AMIDASE"/>
    <property type="match status" value="1"/>
</dbReference>
<dbReference type="InterPro" id="IPR002508">
    <property type="entry name" value="MurNAc-LAA_cat"/>
</dbReference>